<keyword evidence="1" id="KW-1133">Transmembrane helix</keyword>
<feature type="transmembrane region" description="Helical" evidence="1">
    <location>
        <begin position="56"/>
        <end position="73"/>
    </location>
</feature>
<evidence type="ECO:0000313" key="3">
    <source>
        <dbReference type="Proteomes" id="UP000658690"/>
    </source>
</evidence>
<comment type="caution">
    <text evidence="2">The sequence shown here is derived from an EMBL/GenBank/DDBJ whole genome shotgun (WGS) entry which is preliminary data.</text>
</comment>
<accession>A0ABX1YT53</accession>
<keyword evidence="1" id="KW-0812">Transmembrane</keyword>
<sequence>MIYFILTGLLLCIILKRNLLTIVDSFAAFRMPYLLIGTFAFQIFIYWLSHRTGRDYPILLELSFAIMILGLWMNRHLPGIIFICFGALFNLIAISIHGGLMPVSEKALMMSGYNGSAFVTDDPRHQLMNTSSYWWLGDWIPFFKHVISIGDISVGFGFIRFLLGTTSKREQHEG</sequence>
<dbReference type="Proteomes" id="UP000658690">
    <property type="component" value="Unassembled WGS sequence"/>
</dbReference>
<dbReference type="Pfam" id="PF17248">
    <property type="entry name" value="DUF5317"/>
    <property type="match status" value="1"/>
</dbReference>
<dbReference type="EMBL" id="WHOC01000006">
    <property type="protein sequence ID" value="NOU84272.1"/>
    <property type="molecule type" value="Genomic_DNA"/>
</dbReference>
<keyword evidence="1" id="KW-0472">Membrane</keyword>
<feature type="transmembrane region" description="Helical" evidence="1">
    <location>
        <begin position="31"/>
        <end position="49"/>
    </location>
</feature>
<keyword evidence="3" id="KW-1185">Reference proteome</keyword>
<protein>
    <recommendedName>
        <fullName evidence="4">DUF5317 domain-containing protein</fullName>
    </recommendedName>
</protein>
<name>A0ABX1YT53_9BACL</name>
<reference evidence="2 3" key="1">
    <citation type="submission" date="2019-10" db="EMBL/GenBank/DDBJ databases">
        <title>Description of Paenibacillus choica sp. nov.</title>
        <authorList>
            <person name="Carlier A."/>
            <person name="Qi S."/>
        </authorList>
    </citation>
    <scope>NUCLEOTIDE SEQUENCE [LARGE SCALE GENOMIC DNA]</scope>
    <source>
        <strain evidence="2 3">LMG 31460</strain>
    </source>
</reference>
<dbReference type="InterPro" id="IPR035168">
    <property type="entry name" value="DUF5317"/>
</dbReference>
<organism evidence="2 3">
    <name type="scientific">Paenibacillus germinis</name>
    <dbReference type="NCBI Taxonomy" id="2654979"/>
    <lineage>
        <taxon>Bacteria</taxon>
        <taxon>Bacillati</taxon>
        <taxon>Bacillota</taxon>
        <taxon>Bacilli</taxon>
        <taxon>Bacillales</taxon>
        <taxon>Paenibacillaceae</taxon>
        <taxon>Paenibacillus</taxon>
    </lineage>
</organism>
<proteinExistence type="predicted"/>
<evidence type="ECO:0000313" key="2">
    <source>
        <dbReference type="EMBL" id="NOU84272.1"/>
    </source>
</evidence>
<evidence type="ECO:0008006" key="4">
    <source>
        <dbReference type="Google" id="ProtNLM"/>
    </source>
</evidence>
<evidence type="ECO:0000256" key="1">
    <source>
        <dbReference type="SAM" id="Phobius"/>
    </source>
</evidence>
<dbReference type="RefSeq" id="WP_171687753.1">
    <property type="nucleotide sequence ID" value="NZ_WHOC01000006.1"/>
</dbReference>
<feature type="transmembrane region" description="Helical" evidence="1">
    <location>
        <begin position="79"/>
        <end position="100"/>
    </location>
</feature>
<gene>
    <name evidence="2" type="ORF">GC102_00520</name>
</gene>